<dbReference type="AlphaFoldDB" id="A0AAE4HTJ6"/>
<protein>
    <recommendedName>
        <fullName evidence="3">Parvulin-like peptidyl-prolyl isomerase</fullName>
    </recommendedName>
</protein>
<dbReference type="Proteomes" id="UP001180515">
    <property type="component" value="Unassembled WGS sequence"/>
</dbReference>
<proteinExistence type="predicted"/>
<evidence type="ECO:0000313" key="1">
    <source>
        <dbReference type="EMBL" id="MDT2731016.1"/>
    </source>
</evidence>
<dbReference type="EMBL" id="JARQAG010000002">
    <property type="protein sequence ID" value="MDT2731016.1"/>
    <property type="molecule type" value="Genomic_DNA"/>
</dbReference>
<evidence type="ECO:0008006" key="3">
    <source>
        <dbReference type="Google" id="ProtNLM"/>
    </source>
</evidence>
<reference evidence="1" key="1">
    <citation type="submission" date="2023-03" db="EMBL/GenBank/DDBJ databases">
        <authorList>
            <person name="Shen W."/>
            <person name="Cai J."/>
        </authorList>
    </citation>
    <scope>NUCLEOTIDE SEQUENCE</scope>
    <source>
        <strain evidence="1">P82-2</strain>
    </source>
</reference>
<sequence>MTMKMIDEHQVKRLKKMGYVFAGIMLLLIGYGLGARGKTNNTHKESSKITTKKTENPKVIFQKQVKDFLIAYYTKKDLEENRNRYKTYMTDPMYQQEKSLEEQPVNQTYKGFVVDYKFKSADVYIDNVNHVVLAKVYYTNTLLSEKNNYDKAQKNVSNEATVRLTYQESKGKMLVDKMESILLMSNNQEGSDYPNFGISAVPKEQQTKGEN</sequence>
<gene>
    <name evidence="1" type="ORF">P7G31_01950</name>
</gene>
<accession>A0AAE4HTJ6</accession>
<evidence type="ECO:0000313" key="2">
    <source>
        <dbReference type="Proteomes" id="UP001180515"/>
    </source>
</evidence>
<organism evidence="1 2">
    <name type="scientific">Streptococcus parauberis</name>
    <dbReference type="NCBI Taxonomy" id="1348"/>
    <lineage>
        <taxon>Bacteria</taxon>
        <taxon>Bacillati</taxon>
        <taxon>Bacillota</taxon>
        <taxon>Bacilli</taxon>
        <taxon>Lactobacillales</taxon>
        <taxon>Streptococcaceae</taxon>
        <taxon>Streptococcus</taxon>
    </lineage>
</organism>
<comment type="caution">
    <text evidence="1">The sequence shown here is derived from an EMBL/GenBank/DDBJ whole genome shotgun (WGS) entry which is preliminary data.</text>
</comment>
<name>A0AAE4HTJ6_9STRE</name>